<dbReference type="InterPro" id="IPR036249">
    <property type="entry name" value="Thioredoxin-like_sf"/>
</dbReference>
<dbReference type="InterPro" id="IPR012336">
    <property type="entry name" value="Thioredoxin-like_fold"/>
</dbReference>
<evidence type="ECO:0000313" key="3">
    <source>
        <dbReference type="Proteomes" id="UP000289482"/>
    </source>
</evidence>
<organism evidence="2 3">
    <name type="scientific">Streptomyces sioyaensis</name>
    <dbReference type="NCBI Taxonomy" id="67364"/>
    <lineage>
        <taxon>Bacteria</taxon>
        <taxon>Bacillati</taxon>
        <taxon>Actinomycetota</taxon>
        <taxon>Actinomycetes</taxon>
        <taxon>Kitasatosporales</taxon>
        <taxon>Streptomycetaceae</taxon>
        <taxon>Streptomyces</taxon>
    </lineage>
</organism>
<dbReference type="AlphaFoldDB" id="A0A4V1NNN3"/>
<dbReference type="Proteomes" id="UP000289482">
    <property type="component" value="Unassembled WGS sequence"/>
</dbReference>
<accession>A0A4V1NNN3</accession>
<evidence type="ECO:0000259" key="1">
    <source>
        <dbReference type="Pfam" id="PF13462"/>
    </source>
</evidence>
<feature type="domain" description="Thioredoxin-like fold" evidence="1">
    <location>
        <begin position="17"/>
        <end position="165"/>
    </location>
</feature>
<dbReference type="Gene3D" id="3.40.30.10">
    <property type="entry name" value="Glutaredoxin"/>
    <property type="match status" value="1"/>
</dbReference>
<sequence>MGSGGGTKLDLPVRPTVPVTLTVYEDPRSPQSRAFAQQYAATFSHLLASGQLQINYRLVTQSDKQYGGSGAKEAAAAAACAEDQGRFAQFMDQVWQHQPAPANDALKDRNLLTGLAKKAGKINHDAFTLCVDRGQRNGWVAQSQSEFAAAGLGEAPVVQINGRPLPVPPAQLTPAKLTSLVSDEAQRVATAATP</sequence>
<gene>
    <name evidence="2" type="ORF">EST54_32110</name>
</gene>
<protein>
    <recommendedName>
        <fullName evidence="1">Thioredoxin-like fold domain-containing protein</fullName>
    </recommendedName>
</protein>
<reference evidence="2 3" key="1">
    <citation type="submission" date="2019-01" db="EMBL/GenBank/DDBJ databases">
        <title>Draft genome sequences of the type strain Streptomyces sioyaensis DSM 40032 and its novel strain, TM32, a thermotolerant antibiotics-producing actinobacterium.</title>
        <authorList>
            <person name="Nakaew N."/>
            <person name="Lumyong S."/>
            <person name="Sloan W.T."/>
            <person name="Sungthong R."/>
        </authorList>
    </citation>
    <scope>NUCLEOTIDE SEQUENCE [LARGE SCALE GENOMIC DNA]</scope>
    <source>
        <strain evidence="2 3">DSM 40032</strain>
    </source>
</reference>
<evidence type="ECO:0000313" key="2">
    <source>
        <dbReference type="EMBL" id="RXS58305.1"/>
    </source>
</evidence>
<keyword evidence="3" id="KW-1185">Reference proteome</keyword>
<dbReference type="Pfam" id="PF13462">
    <property type="entry name" value="Thioredoxin_4"/>
    <property type="match status" value="1"/>
</dbReference>
<dbReference type="EMBL" id="SDIF01000191">
    <property type="protein sequence ID" value="RXS58305.1"/>
    <property type="molecule type" value="Genomic_DNA"/>
</dbReference>
<proteinExistence type="predicted"/>
<dbReference type="SUPFAM" id="SSF52833">
    <property type="entry name" value="Thioredoxin-like"/>
    <property type="match status" value="1"/>
</dbReference>
<comment type="caution">
    <text evidence="2">The sequence shown here is derived from an EMBL/GenBank/DDBJ whole genome shotgun (WGS) entry which is preliminary data.</text>
</comment>
<name>A0A4V1NNN3_9ACTN</name>